<accession>A0ACC4AJH7</accession>
<reference evidence="1 2" key="1">
    <citation type="journal article" date="2024" name="Plant Biotechnol. J.">
        <title>Genome and CRISPR/Cas9 system of a widespread forest tree (Populus alba) in the world.</title>
        <authorList>
            <person name="Liu Y.J."/>
            <person name="Jiang P.F."/>
            <person name="Han X.M."/>
            <person name="Li X.Y."/>
            <person name="Wang H.M."/>
            <person name="Wang Y.J."/>
            <person name="Wang X.X."/>
            <person name="Zeng Q.Y."/>
        </authorList>
    </citation>
    <scope>NUCLEOTIDE SEQUENCE [LARGE SCALE GENOMIC DNA]</scope>
    <source>
        <strain evidence="2">cv. PAL-ZL1</strain>
    </source>
</reference>
<dbReference type="EMBL" id="RCHU02000018">
    <property type="protein sequence ID" value="KAL3566368.1"/>
    <property type="molecule type" value="Genomic_DNA"/>
</dbReference>
<proteinExistence type="predicted"/>
<sequence>MSLGQFSAMDLKGAYDVEHMSSTSRIQHELWPLDGIDPKKAKFPCCLIWTPLPVVSWLAPFIGHVGICREDGTILDFSGSNVVNVDDFSFGAAARYFQLDREQVNGNVGLKIHAHRLHYKPKRCQVRCGSSNTLQGALDRLEIHSQILPSFRSCALHRCSLGWLALLSWPVLILSPPYGVVFVGHLLFQKPVRMLKLLQSMLMALIWELDSPKVHCIHPNKRFLVTLLQPLHITEEYLALKCYLMQESISWYYKISAMLRRKGKCSTEMHADKPLNLLKRLIYMVNPYPIRRNVTSLMPINHEATVYSNSQASRVYYVQRTLPYSPSGRLPASHLILMTD</sequence>
<evidence type="ECO:0000313" key="1">
    <source>
        <dbReference type="EMBL" id="KAL3566368.1"/>
    </source>
</evidence>
<keyword evidence="2" id="KW-1185">Reference proteome</keyword>
<comment type="caution">
    <text evidence="1">The sequence shown here is derived from an EMBL/GenBank/DDBJ whole genome shotgun (WGS) entry which is preliminary data.</text>
</comment>
<protein>
    <submittedName>
        <fullName evidence="1">Uncharacterized protein</fullName>
    </submittedName>
</protein>
<dbReference type="Proteomes" id="UP000309997">
    <property type="component" value="Unassembled WGS sequence"/>
</dbReference>
<evidence type="ECO:0000313" key="2">
    <source>
        <dbReference type="Proteomes" id="UP000309997"/>
    </source>
</evidence>
<organism evidence="1 2">
    <name type="scientific">Populus alba</name>
    <name type="common">White poplar</name>
    <dbReference type="NCBI Taxonomy" id="43335"/>
    <lineage>
        <taxon>Eukaryota</taxon>
        <taxon>Viridiplantae</taxon>
        <taxon>Streptophyta</taxon>
        <taxon>Embryophyta</taxon>
        <taxon>Tracheophyta</taxon>
        <taxon>Spermatophyta</taxon>
        <taxon>Magnoliopsida</taxon>
        <taxon>eudicotyledons</taxon>
        <taxon>Gunneridae</taxon>
        <taxon>Pentapetalae</taxon>
        <taxon>rosids</taxon>
        <taxon>fabids</taxon>
        <taxon>Malpighiales</taxon>
        <taxon>Salicaceae</taxon>
        <taxon>Saliceae</taxon>
        <taxon>Populus</taxon>
    </lineage>
</organism>
<gene>
    <name evidence="1" type="ORF">D5086_031783</name>
</gene>
<name>A0ACC4AJH7_POPAL</name>